<evidence type="ECO:0000256" key="1">
    <source>
        <dbReference type="ARBA" id="ARBA00005054"/>
    </source>
</evidence>
<evidence type="ECO:0000256" key="3">
    <source>
        <dbReference type="ARBA" id="ARBA00022755"/>
    </source>
</evidence>
<protein>
    <recommendedName>
        <fullName evidence="4">Phosphoribosylglycinamide formyltransferase</fullName>
        <ecNumber evidence="4">2.1.2.2</ecNumber>
    </recommendedName>
    <alternativeName>
        <fullName evidence="4">5'-phosphoribosylglycinamide transformylase</fullName>
    </alternativeName>
    <alternativeName>
        <fullName evidence="4">GAR transformylase</fullName>
        <shortName evidence="4">GART</shortName>
    </alternativeName>
</protein>
<keyword evidence="7" id="KW-1185">Reference proteome</keyword>
<dbReference type="STRING" id="1121391.SAMN02745206_03201"/>
<comment type="pathway">
    <text evidence="1 4">Purine metabolism; IMP biosynthesis via de novo pathway; N(2)-formyl-N(1)-(5-phospho-D-ribosyl)glycinamide from N(1)-(5-phospho-D-ribosyl)glycinamide (10-formyl THF route): step 1/1.</text>
</comment>
<feature type="binding site" evidence="4">
    <location>
        <position position="153"/>
    </location>
    <ligand>
        <name>(6R)-10-formyltetrahydrofolate</name>
        <dbReference type="ChEBI" id="CHEBI:195366"/>
    </ligand>
</feature>
<feature type="binding site" evidence="4">
    <location>
        <begin position="132"/>
        <end position="135"/>
    </location>
    <ligand>
        <name>(6R)-10-formyltetrahydrofolate</name>
        <dbReference type="ChEBI" id="CHEBI:195366"/>
    </ligand>
</feature>
<name>A0A1M5GS37_9BACT</name>
<dbReference type="CDD" id="cd08645">
    <property type="entry name" value="FMT_core_GART"/>
    <property type="match status" value="1"/>
</dbReference>
<evidence type="ECO:0000313" key="7">
    <source>
        <dbReference type="Proteomes" id="UP000184076"/>
    </source>
</evidence>
<dbReference type="GO" id="GO:0005829">
    <property type="term" value="C:cytosol"/>
    <property type="evidence" value="ECO:0007669"/>
    <property type="project" value="TreeGrafter"/>
</dbReference>
<dbReference type="NCBIfam" id="TIGR00639">
    <property type="entry name" value="PurN"/>
    <property type="match status" value="1"/>
</dbReference>
<dbReference type="SUPFAM" id="SSF53328">
    <property type="entry name" value="Formyltransferase"/>
    <property type="match status" value="1"/>
</dbReference>
<feature type="active site" description="Proton donor" evidence="4">
    <location>
        <position position="155"/>
    </location>
</feature>
<comment type="function">
    <text evidence="4">Catalyzes the transfer of a formyl group from 10-formyltetrahydrofolate to 5-phospho-ribosyl-glycinamide (GAR), producing 5-phospho-ribosyl-N-formylglycinamide (FGAR) and tetrahydrofolate.</text>
</comment>
<dbReference type="PANTHER" id="PTHR43369:SF2">
    <property type="entry name" value="PHOSPHORIBOSYLGLYCINAMIDE FORMYLTRANSFERASE"/>
    <property type="match status" value="1"/>
</dbReference>
<keyword evidence="2 4" id="KW-0808">Transferase</keyword>
<evidence type="ECO:0000256" key="2">
    <source>
        <dbReference type="ARBA" id="ARBA00022679"/>
    </source>
</evidence>
<dbReference type="InterPro" id="IPR004607">
    <property type="entry name" value="GART"/>
</dbReference>
<dbReference type="UniPathway" id="UPA00074">
    <property type="reaction ID" value="UER00126"/>
</dbReference>
<dbReference type="InterPro" id="IPR002376">
    <property type="entry name" value="Formyl_transf_N"/>
</dbReference>
<feature type="domain" description="Formyl transferase N-terminal" evidence="5">
    <location>
        <begin position="8"/>
        <end position="228"/>
    </location>
</feature>
<dbReference type="HAMAP" id="MF_01930">
    <property type="entry name" value="PurN"/>
    <property type="match status" value="1"/>
</dbReference>
<evidence type="ECO:0000313" key="6">
    <source>
        <dbReference type="EMBL" id="SHG06491.1"/>
    </source>
</evidence>
<keyword evidence="3 4" id="KW-0658">Purine biosynthesis</keyword>
<comment type="catalytic activity">
    <reaction evidence="4">
        <text>N(1)-(5-phospho-beta-D-ribosyl)glycinamide + (6R)-10-formyltetrahydrofolate = N(2)-formyl-N(1)-(5-phospho-beta-D-ribosyl)glycinamide + (6S)-5,6,7,8-tetrahydrofolate + H(+)</text>
        <dbReference type="Rhea" id="RHEA:15053"/>
        <dbReference type="ChEBI" id="CHEBI:15378"/>
        <dbReference type="ChEBI" id="CHEBI:57453"/>
        <dbReference type="ChEBI" id="CHEBI:143788"/>
        <dbReference type="ChEBI" id="CHEBI:147286"/>
        <dbReference type="ChEBI" id="CHEBI:195366"/>
        <dbReference type="EC" id="2.1.2.2"/>
    </reaction>
</comment>
<dbReference type="PANTHER" id="PTHR43369">
    <property type="entry name" value="PHOSPHORIBOSYLGLYCINAMIDE FORMYLTRANSFERASE"/>
    <property type="match status" value="1"/>
</dbReference>
<accession>A0A1M5GS37</accession>
<gene>
    <name evidence="4" type="primary">purN</name>
    <name evidence="6" type="ORF">SAMN02745206_03201</name>
</gene>
<dbReference type="Gene3D" id="3.40.50.170">
    <property type="entry name" value="Formyl transferase, N-terminal domain"/>
    <property type="match status" value="1"/>
</dbReference>
<dbReference type="Proteomes" id="UP000184076">
    <property type="component" value="Unassembled WGS sequence"/>
</dbReference>
<organism evidence="6 7">
    <name type="scientific">Desulfacinum infernum DSM 9756</name>
    <dbReference type="NCBI Taxonomy" id="1121391"/>
    <lineage>
        <taxon>Bacteria</taxon>
        <taxon>Pseudomonadati</taxon>
        <taxon>Thermodesulfobacteriota</taxon>
        <taxon>Syntrophobacteria</taxon>
        <taxon>Syntrophobacterales</taxon>
        <taxon>Syntrophobacteraceae</taxon>
        <taxon>Desulfacinum</taxon>
    </lineage>
</organism>
<evidence type="ECO:0000256" key="4">
    <source>
        <dbReference type="HAMAP-Rule" id="MF_01930"/>
    </source>
</evidence>
<dbReference type="AlphaFoldDB" id="A0A1M5GS37"/>
<dbReference type="OrthoDB" id="9806170at2"/>
<dbReference type="GO" id="GO:0004644">
    <property type="term" value="F:phosphoribosylglycinamide formyltransferase activity"/>
    <property type="evidence" value="ECO:0007669"/>
    <property type="project" value="UniProtKB-UniRule"/>
</dbReference>
<dbReference type="Pfam" id="PF00551">
    <property type="entry name" value="Formyl_trans_N"/>
    <property type="match status" value="1"/>
</dbReference>
<sequence>MNTSQPLRIAVLLSGGGTNLQALIDRMNDGSLKARIVCVGSDRADAYGLERARMAGIPTFVVDYARHMTSEPTPALDEALVGQVLGRQRILSPGVSPEEARARIQRLIGAERELMAQLDAHQPDIICLAGFMRLLTPHFLDHYNTSGAFRVVNIHPALLPAFPGRHGYRDTFRYGCKWGGVTVHFVDEGEDSGPVIAQGVYPIFDEDDERTVQNRGLHLEYKIYAQVINWIADGRVRVEPGPGSRPRVRITDPNYREIIGSWVESAFRFRG</sequence>
<feature type="binding site" evidence="4">
    <location>
        <begin position="17"/>
        <end position="19"/>
    </location>
    <ligand>
        <name>N(1)-(5-phospho-beta-D-ribosyl)glycinamide</name>
        <dbReference type="ChEBI" id="CHEBI:143788"/>
    </ligand>
</feature>
<feature type="binding site" evidence="4">
    <location>
        <position position="66"/>
    </location>
    <ligand>
        <name>(6R)-10-formyltetrahydrofolate</name>
        <dbReference type="ChEBI" id="CHEBI:195366"/>
    </ligand>
</feature>
<dbReference type="InterPro" id="IPR036477">
    <property type="entry name" value="Formyl_transf_N_sf"/>
</dbReference>
<dbReference type="GO" id="GO:0006189">
    <property type="term" value="P:'de novo' IMP biosynthetic process"/>
    <property type="evidence" value="ECO:0007669"/>
    <property type="project" value="UniProtKB-UniRule"/>
</dbReference>
<proteinExistence type="inferred from homology"/>
<reference evidence="7" key="1">
    <citation type="submission" date="2016-11" db="EMBL/GenBank/DDBJ databases">
        <authorList>
            <person name="Varghese N."/>
            <person name="Submissions S."/>
        </authorList>
    </citation>
    <scope>NUCLEOTIDE SEQUENCE [LARGE SCALE GENOMIC DNA]</scope>
    <source>
        <strain evidence="7">DSM 9756</strain>
    </source>
</reference>
<evidence type="ECO:0000259" key="5">
    <source>
        <dbReference type="Pfam" id="PF00551"/>
    </source>
</evidence>
<dbReference type="RefSeq" id="WP_073041251.1">
    <property type="nucleotide sequence ID" value="NZ_FQVB01000039.1"/>
</dbReference>
<feature type="site" description="Raises pKa of active site His" evidence="4">
    <location>
        <position position="191"/>
    </location>
</feature>
<dbReference type="EC" id="2.1.2.2" evidence="4"/>
<comment type="similarity">
    <text evidence="4">Belongs to the GART family.</text>
</comment>
<dbReference type="EMBL" id="FQVB01000039">
    <property type="protein sequence ID" value="SHG06491.1"/>
    <property type="molecule type" value="Genomic_DNA"/>
</dbReference>